<dbReference type="PROSITE" id="PS50003">
    <property type="entry name" value="PH_DOMAIN"/>
    <property type="match status" value="1"/>
</dbReference>
<evidence type="ECO:0000256" key="1">
    <source>
        <dbReference type="SAM" id="MobiDB-lite"/>
    </source>
</evidence>
<dbReference type="AlphaFoldDB" id="A0A553P4W5"/>
<dbReference type="InterPro" id="IPR011993">
    <property type="entry name" value="PH-like_dom_sf"/>
</dbReference>
<feature type="compositionally biased region" description="Low complexity" evidence="1">
    <location>
        <begin position="333"/>
        <end position="343"/>
    </location>
</feature>
<feature type="compositionally biased region" description="Polar residues" evidence="1">
    <location>
        <begin position="14"/>
        <end position="24"/>
    </location>
</feature>
<comment type="caution">
    <text evidence="3">The sequence shown here is derived from an EMBL/GenBank/DDBJ whole genome shotgun (WGS) entry which is preliminary data.</text>
</comment>
<proteinExistence type="predicted"/>
<feature type="region of interest" description="Disordered" evidence="1">
    <location>
        <begin position="200"/>
        <end position="301"/>
    </location>
</feature>
<name>A0A553P4W5_TIGCA</name>
<organism evidence="3 4">
    <name type="scientific">Tigriopus californicus</name>
    <name type="common">Marine copepod</name>
    <dbReference type="NCBI Taxonomy" id="6832"/>
    <lineage>
        <taxon>Eukaryota</taxon>
        <taxon>Metazoa</taxon>
        <taxon>Ecdysozoa</taxon>
        <taxon>Arthropoda</taxon>
        <taxon>Crustacea</taxon>
        <taxon>Multicrustacea</taxon>
        <taxon>Hexanauplia</taxon>
        <taxon>Copepoda</taxon>
        <taxon>Harpacticoida</taxon>
        <taxon>Harpacticidae</taxon>
        <taxon>Tigriopus</taxon>
    </lineage>
</organism>
<feature type="region of interest" description="Disordered" evidence="1">
    <location>
        <begin position="324"/>
        <end position="422"/>
    </location>
</feature>
<sequence length="422" mass="47215">MFHNQPDSGELVSLPTSQDESTYVGNGGSGGGTCIKKGLMWQQRDRLFSRWKERYFVLSKDYLQCYKRGSSRISEMGGFIFKIKLAEIEDVELLDKRGYLTVSLTVAKEGKVLLRKPEGIREWFEALKTCSTDCRNRSMKSTEEFWNRKKFQAPDREDLDHWLLARQRIGIQYNYQDVGSNPPSLNTSFQDEFTSLPPCVLMGQNGPSVGPLERDQSHERSSRGRSTSRFAAGGSAPNSRPSSRARVPSKPRRSGGINGSRQYLVNNIDCRTEIESTSPNLSSGYHSPKIGSASSSGSASITNPGPLLINKTKTSFTETNFYCQDSGNDSMHTNTSTGGSTDSSHPDQGSQLGLGENRQARSRLRQPNEDFKDISINESPEPQTFRGRTCSEVQRAKDPCRDHQQAKIKNRRSHLPHQSTRV</sequence>
<dbReference type="Proteomes" id="UP000318571">
    <property type="component" value="Chromosome 7"/>
</dbReference>
<feature type="region of interest" description="Disordered" evidence="1">
    <location>
        <begin position="1"/>
        <end position="28"/>
    </location>
</feature>
<feature type="compositionally biased region" description="Basic and acidic residues" evidence="1">
    <location>
        <begin position="366"/>
        <end position="375"/>
    </location>
</feature>
<dbReference type="Gene3D" id="2.30.29.30">
    <property type="entry name" value="Pleckstrin-homology domain (PH domain)/Phosphotyrosine-binding domain (PTB)"/>
    <property type="match status" value="1"/>
</dbReference>
<feature type="domain" description="PH" evidence="2">
    <location>
        <begin position="33"/>
        <end position="171"/>
    </location>
</feature>
<gene>
    <name evidence="3" type="ORF">TCAL_01134</name>
</gene>
<dbReference type="CDD" id="cd00821">
    <property type="entry name" value="PH"/>
    <property type="match status" value="1"/>
</dbReference>
<evidence type="ECO:0000313" key="3">
    <source>
        <dbReference type="EMBL" id="TRY72715.1"/>
    </source>
</evidence>
<reference evidence="3 4" key="1">
    <citation type="journal article" date="2018" name="Nat. Ecol. Evol.">
        <title>Genomic signatures of mitonuclear coevolution across populations of Tigriopus californicus.</title>
        <authorList>
            <person name="Barreto F.S."/>
            <person name="Watson E.T."/>
            <person name="Lima T.G."/>
            <person name="Willett C.S."/>
            <person name="Edmands S."/>
            <person name="Li W."/>
            <person name="Burton R.S."/>
        </authorList>
    </citation>
    <scope>NUCLEOTIDE SEQUENCE [LARGE SCALE GENOMIC DNA]</scope>
    <source>
        <strain evidence="3 4">San Diego</strain>
    </source>
</reference>
<feature type="compositionally biased region" description="Polar residues" evidence="1">
    <location>
        <begin position="275"/>
        <end position="285"/>
    </location>
</feature>
<dbReference type="InterPro" id="IPR001849">
    <property type="entry name" value="PH_domain"/>
</dbReference>
<feature type="compositionally biased region" description="Basic and acidic residues" evidence="1">
    <location>
        <begin position="394"/>
        <end position="405"/>
    </location>
</feature>
<dbReference type="SMART" id="SM00233">
    <property type="entry name" value="PH"/>
    <property type="match status" value="1"/>
</dbReference>
<feature type="compositionally biased region" description="Low complexity" evidence="1">
    <location>
        <begin position="231"/>
        <end position="246"/>
    </location>
</feature>
<evidence type="ECO:0000259" key="2">
    <source>
        <dbReference type="PROSITE" id="PS50003"/>
    </source>
</evidence>
<feature type="compositionally biased region" description="Low complexity" evidence="1">
    <location>
        <begin position="290"/>
        <end position="301"/>
    </location>
</feature>
<protein>
    <recommendedName>
        <fullName evidence="2">PH domain-containing protein</fullName>
    </recommendedName>
</protein>
<keyword evidence="4" id="KW-1185">Reference proteome</keyword>
<accession>A0A553P4W5</accession>
<dbReference type="EMBL" id="VCGU01000008">
    <property type="protein sequence ID" value="TRY72715.1"/>
    <property type="molecule type" value="Genomic_DNA"/>
</dbReference>
<evidence type="ECO:0000313" key="4">
    <source>
        <dbReference type="Proteomes" id="UP000318571"/>
    </source>
</evidence>
<feature type="compositionally biased region" description="Basic and acidic residues" evidence="1">
    <location>
        <begin position="212"/>
        <end position="222"/>
    </location>
</feature>
<feature type="compositionally biased region" description="Basic residues" evidence="1">
    <location>
        <begin position="406"/>
        <end position="415"/>
    </location>
</feature>
<dbReference type="SUPFAM" id="SSF50729">
    <property type="entry name" value="PH domain-like"/>
    <property type="match status" value="1"/>
</dbReference>